<evidence type="ECO:0008006" key="4">
    <source>
        <dbReference type="Google" id="ProtNLM"/>
    </source>
</evidence>
<keyword evidence="1" id="KW-0812">Transmembrane</keyword>
<keyword evidence="1" id="KW-1133">Transmembrane helix</keyword>
<dbReference type="RefSeq" id="WP_162661911.1">
    <property type="nucleotide sequence ID" value="NZ_CP048020.1"/>
</dbReference>
<accession>A0A6P1Y3N8</accession>
<keyword evidence="1" id="KW-0472">Membrane</keyword>
<evidence type="ECO:0000313" key="2">
    <source>
        <dbReference type="EMBL" id="QHX44144.1"/>
    </source>
</evidence>
<organism evidence="2 3">
    <name type="scientific">Treponema vincentii</name>
    <dbReference type="NCBI Taxonomy" id="69710"/>
    <lineage>
        <taxon>Bacteria</taxon>
        <taxon>Pseudomonadati</taxon>
        <taxon>Spirochaetota</taxon>
        <taxon>Spirochaetia</taxon>
        <taxon>Spirochaetales</taxon>
        <taxon>Treponemataceae</taxon>
        <taxon>Treponema</taxon>
    </lineage>
</organism>
<dbReference type="AlphaFoldDB" id="A0A6P1Y3N8"/>
<protein>
    <recommendedName>
        <fullName evidence="4">Zinc ribbon domain-containing protein</fullName>
    </recommendedName>
</protein>
<dbReference type="KEGG" id="trz:GWP43_12575"/>
<proteinExistence type="predicted"/>
<gene>
    <name evidence="2" type="ORF">GWP43_12575</name>
</gene>
<name>A0A6P1Y3N8_9SPIR</name>
<reference evidence="2 3" key="1">
    <citation type="submission" date="2020-01" db="EMBL/GenBank/DDBJ databases">
        <title>Complete genome sequence of a human oral phylogroup 1 Treponema sp. strain ATCC 700766, originally isolated from periodontitis dental plaque.</title>
        <authorList>
            <person name="Chan Y."/>
            <person name="Huo Y.-B."/>
            <person name="Yu X.-L."/>
            <person name="Zeng H."/>
            <person name="Leung W.-K."/>
            <person name="Watt R.M."/>
        </authorList>
    </citation>
    <scope>NUCLEOTIDE SEQUENCE [LARGE SCALE GENOMIC DNA]</scope>
    <source>
        <strain evidence="2 3">OMZ 804</strain>
    </source>
</reference>
<dbReference type="Proteomes" id="UP000464374">
    <property type="component" value="Chromosome"/>
</dbReference>
<evidence type="ECO:0000313" key="3">
    <source>
        <dbReference type="Proteomes" id="UP000464374"/>
    </source>
</evidence>
<feature type="transmembrane region" description="Helical" evidence="1">
    <location>
        <begin position="67"/>
        <end position="89"/>
    </location>
</feature>
<feature type="transmembrane region" description="Helical" evidence="1">
    <location>
        <begin position="43"/>
        <end position="61"/>
    </location>
</feature>
<evidence type="ECO:0000256" key="1">
    <source>
        <dbReference type="SAM" id="Phobius"/>
    </source>
</evidence>
<sequence>MQDFFMYVHPDSGDIKAVKKGWSHRAFWVGGFWALREQLPRRYIIMGFIGSSWWLIYIIALVNDPPILYLVMVAMCLAFFCGATGNTWIKTKLLKEGYQFAGIMQANTAGIAIMEFKNAPTAAEPSIGTAEESSVQSDQGSGHTAAGINSGISDAEYKTCPYCGEQIKKIAIKCRYCKRDV</sequence>
<dbReference type="EMBL" id="CP048020">
    <property type="protein sequence ID" value="QHX44144.1"/>
    <property type="molecule type" value="Genomic_DNA"/>
</dbReference>